<keyword evidence="2" id="KW-1185">Reference proteome</keyword>
<dbReference type="Proteomes" id="UP000789525">
    <property type="component" value="Unassembled WGS sequence"/>
</dbReference>
<proteinExistence type="predicted"/>
<feature type="non-terminal residue" evidence="1">
    <location>
        <position position="150"/>
    </location>
</feature>
<evidence type="ECO:0000313" key="2">
    <source>
        <dbReference type="Proteomes" id="UP000789525"/>
    </source>
</evidence>
<sequence length="150" mass="15907">EVAGVGIILCEVEDGGIELVDKTEVELSGRLDVADRLTEALVEAVPTGPDTVGGLEVVPPGVTGVELVTGGTTDDWVTPGSEAVGWVTEAVAILEIRQIKEEKGEPLVKGRRRRESEPVLLFSAVSQSTTAVEMRQTTRPSSERYCPAPP</sequence>
<dbReference type="EMBL" id="CAJVPT010046618">
    <property type="protein sequence ID" value="CAG8738428.1"/>
    <property type="molecule type" value="Genomic_DNA"/>
</dbReference>
<gene>
    <name evidence="1" type="ORF">ACOLOM_LOCUS12032</name>
</gene>
<protein>
    <submittedName>
        <fullName evidence="1">1308_t:CDS:1</fullName>
    </submittedName>
</protein>
<comment type="caution">
    <text evidence="1">The sequence shown here is derived from an EMBL/GenBank/DDBJ whole genome shotgun (WGS) entry which is preliminary data.</text>
</comment>
<feature type="non-terminal residue" evidence="1">
    <location>
        <position position="1"/>
    </location>
</feature>
<evidence type="ECO:0000313" key="1">
    <source>
        <dbReference type="EMBL" id="CAG8738428.1"/>
    </source>
</evidence>
<accession>A0ACA9QBI9</accession>
<reference evidence="1" key="1">
    <citation type="submission" date="2021-06" db="EMBL/GenBank/DDBJ databases">
        <authorList>
            <person name="Kallberg Y."/>
            <person name="Tangrot J."/>
            <person name="Rosling A."/>
        </authorList>
    </citation>
    <scope>NUCLEOTIDE SEQUENCE</scope>
    <source>
        <strain evidence="1">CL356</strain>
    </source>
</reference>
<organism evidence="1 2">
    <name type="scientific">Acaulospora colombiana</name>
    <dbReference type="NCBI Taxonomy" id="27376"/>
    <lineage>
        <taxon>Eukaryota</taxon>
        <taxon>Fungi</taxon>
        <taxon>Fungi incertae sedis</taxon>
        <taxon>Mucoromycota</taxon>
        <taxon>Glomeromycotina</taxon>
        <taxon>Glomeromycetes</taxon>
        <taxon>Diversisporales</taxon>
        <taxon>Acaulosporaceae</taxon>
        <taxon>Acaulospora</taxon>
    </lineage>
</organism>
<name>A0ACA9QBI9_9GLOM</name>